<proteinExistence type="predicted"/>
<dbReference type="Pfam" id="PF04229">
    <property type="entry name" value="GrpB"/>
    <property type="match status" value="1"/>
</dbReference>
<dbReference type="Gene3D" id="3.30.460.10">
    <property type="entry name" value="Beta Polymerase, domain 2"/>
    <property type="match status" value="1"/>
</dbReference>
<dbReference type="EMBL" id="LKCN02000007">
    <property type="protein sequence ID" value="RCI12479.1"/>
    <property type="molecule type" value="Genomic_DNA"/>
</dbReference>
<accession>A0A367LDI3</accession>
<dbReference type="OrthoDB" id="630895at2759"/>
<evidence type="ECO:0008006" key="3">
    <source>
        <dbReference type="Google" id="ProtNLM"/>
    </source>
</evidence>
<dbReference type="AlphaFoldDB" id="A0A367LDI3"/>
<gene>
    <name evidence="1" type="ORF">L249_1160</name>
</gene>
<reference evidence="1 2" key="1">
    <citation type="journal article" date="2015" name="BMC Genomics">
        <title>Insights from the genome of Ophiocordyceps polyrhachis-furcata to pathogenicity and host specificity in insect fungi.</title>
        <authorList>
            <person name="Wichadakul D."/>
            <person name="Kobmoo N."/>
            <person name="Ingsriswang S."/>
            <person name="Tangphatsornruang S."/>
            <person name="Chantasingh D."/>
            <person name="Luangsa-ard J.J."/>
            <person name="Eurwilaichitr L."/>
        </authorList>
    </citation>
    <scope>NUCLEOTIDE SEQUENCE [LARGE SCALE GENOMIC DNA]</scope>
    <source>
        <strain evidence="1 2">BCC 54312</strain>
    </source>
</reference>
<evidence type="ECO:0000313" key="2">
    <source>
        <dbReference type="Proteomes" id="UP000253664"/>
    </source>
</evidence>
<protein>
    <recommendedName>
        <fullName evidence="3">GrpB domain protein</fullName>
    </recommendedName>
</protein>
<keyword evidence="2" id="KW-1185">Reference proteome</keyword>
<comment type="caution">
    <text evidence="1">The sequence shown here is derived from an EMBL/GenBank/DDBJ whole genome shotgun (WGS) entry which is preliminary data.</text>
</comment>
<dbReference type="InterPro" id="IPR043519">
    <property type="entry name" value="NT_sf"/>
</dbReference>
<dbReference type="STRING" id="1330021.A0A367LDI3"/>
<organism evidence="1 2">
    <name type="scientific">Ophiocordyceps polyrhachis-furcata BCC 54312</name>
    <dbReference type="NCBI Taxonomy" id="1330021"/>
    <lineage>
        <taxon>Eukaryota</taxon>
        <taxon>Fungi</taxon>
        <taxon>Dikarya</taxon>
        <taxon>Ascomycota</taxon>
        <taxon>Pezizomycotina</taxon>
        <taxon>Sordariomycetes</taxon>
        <taxon>Hypocreomycetidae</taxon>
        <taxon>Hypocreales</taxon>
        <taxon>Ophiocordycipitaceae</taxon>
        <taxon>Ophiocordyceps</taxon>
    </lineage>
</organism>
<dbReference type="PANTHER" id="PTHR34822:SF1">
    <property type="entry name" value="GRPB FAMILY PROTEIN"/>
    <property type="match status" value="1"/>
</dbReference>
<dbReference type="InterPro" id="IPR007344">
    <property type="entry name" value="GrpB/CoaE"/>
</dbReference>
<evidence type="ECO:0000313" key="1">
    <source>
        <dbReference type="EMBL" id="RCI12479.1"/>
    </source>
</evidence>
<dbReference type="Proteomes" id="UP000253664">
    <property type="component" value="Unassembled WGS sequence"/>
</dbReference>
<dbReference type="SUPFAM" id="SSF81301">
    <property type="entry name" value="Nucleotidyltransferase"/>
    <property type="match status" value="1"/>
</dbReference>
<dbReference type="PANTHER" id="PTHR34822">
    <property type="entry name" value="GRPB DOMAIN PROTEIN (AFU_ORTHOLOGUE AFUA_1G01530)"/>
    <property type="match status" value="1"/>
</dbReference>
<sequence length="204" mass="22762">MPIPIEAIVKNYDCDPALAQRLATRPSPPSLTIVSPNRRWPSDYADLHAVLVSALGPTAISIGHTGSTSVPGLPAKDCIDVDVCVADVDDEGAYVPALEEAGFLFLLRERSWHGHRLFCRADPGLQPVNLHVWPRDCPEVERHRIFRDWLVREPEDRALYARVKREASAAALEAGEGVEAYNLRKEATIRHILDRAFRHLGYVD</sequence>
<name>A0A367LDI3_9HYPO</name>